<evidence type="ECO:0000313" key="4">
    <source>
        <dbReference type="RefSeq" id="XP_010431011.1"/>
    </source>
</evidence>
<dbReference type="Pfam" id="PF14223">
    <property type="entry name" value="Retrotran_gag_2"/>
    <property type="match status" value="1"/>
</dbReference>
<proteinExistence type="predicted"/>
<dbReference type="Pfam" id="PF22936">
    <property type="entry name" value="Pol_BBD"/>
    <property type="match status" value="1"/>
</dbReference>
<feature type="compositionally biased region" description="Polar residues" evidence="1">
    <location>
        <begin position="78"/>
        <end position="94"/>
    </location>
</feature>
<evidence type="ECO:0000313" key="3">
    <source>
        <dbReference type="Proteomes" id="UP000694864"/>
    </source>
</evidence>
<evidence type="ECO:0000256" key="1">
    <source>
        <dbReference type="SAM" id="MobiDB-lite"/>
    </source>
</evidence>
<feature type="domain" description="Retrovirus-related Pol polyprotein from transposon TNT 1-94-like beta-barrel" evidence="2">
    <location>
        <begin position="154"/>
        <end position="226"/>
    </location>
</feature>
<dbReference type="RefSeq" id="XP_010431011.1">
    <property type="nucleotide sequence ID" value="XM_010432709.1"/>
</dbReference>
<reference evidence="3" key="1">
    <citation type="journal article" date="2014" name="Nat. Commun.">
        <title>The emerging biofuel crop Camelina sativa retains a highly undifferentiated hexaploid genome structure.</title>
        <authorList>
            <person name="Kagale S."/>
            <person name="Koh C."/>
            <person name="Nixon J."/>
            <person name="Bollina V."/>
            <person name="Clarke W.E."/>
            <person name="Tuteja R."/>
            <person name="Spillane C."/>
            <person name="Robinson S.J."/>
            <person name="Links M.G."/>
            <person name="Clarke C."/>
            <person name="Higgins E.E."/>
            <person name="Huebert T."/>
            <person name="Sharpe A.G."/>
            <person name="Parkin I.A."/>
        </authorList>
    </citation>
    <scope>NUCLEOTIDE SEQUENCE [LARGE SCALE GENOMIC DNA]</scope>
    <source>
        <strain evidence="3">cv. DH55</strain>
    </source>
</reference>
<gene>
    <name evidence="4" type="primary">LOC104715290</name>
</gene>
<protein>
    <submittedName>
        <fullName evidence="4">Uncharacterized protein LOC104715290</fullName>
    </submittedName>
</protein>
<feature type="region of interest" description="Disordered" evidence="1">
    <location>
        <begin position="47"/>
        <end position="94"/>
    </location>
</feature>
<organism evidence="3 4">
    <name type="scientific">Camelina sativa</name>
    <name type="common">False flax</name>
    <name type="synonym">Myagrum sativum</name>
    <dbReference type="NCBI Taxonomy" id="90675"/>
    <lineage>
        <taxon>Eukaryota</taxon>
        <taxon>Viridiplantae</taxon>
        <taxon>Streptophyta</taxon>
        <taxon>Embryophyta</taxon>
        <taxon>Tracheophyta</taxon>
        <taxon>Spermatophyta</taxon>
        <taxon>Magnoliopsida</taxon>
        <taxon>eudicotyledons</taxon>
        <taxon>Gunneridae</taxon>
        <taxon>Pentapetalae</taxon>
        <taxon>rosids</taxon>
        <taxon>malvids</taxon>
        <taxon>Brassicales</taxon>
        <taxon>Brassicaceae</taxon>
        <taxon>Camelineae</taxon>
        <taxon>Camelina</taxon>
    </lineage>
</organism>
<keyword evidence="3" id="KW-1185">Reference proteome</keyword>
<dbReference type="GeneID" id="104715290"/>
<accession>A0ABM0TT95</accession>
<name>A0ABM0TT95_CAMSA</name>
<evidence type="ECO:0000259" key="2">
    <source>
        <dbReference type="Pfam" id="PF22936"/>
    </source>
</evidence>
<dbReference type="InterPro" id="IPR054722">
    <property type="entry name" value="PolX-like_BBD"/>
</dbReference>
<sequence length="242" mass="26816">MKVELILEGLPEEYKSIIDQVESRDTPPTLTELHEKLINHESKLLSTQPLLPTPMSANVALPQRPNTNYRSQHRSNQRHNTNWQSSPRPFNDSRSPQPYLGRCHICGVMGHSAKRCSQLLMLQYSPNAQASSALAPWQPQAHFTAANYATNNPWLLDSAATHHISSDLANLSLHQPYIGGEEVNVGDGKGLPITHTGSTHLPSPFGPLSIKDVLCVPDIKKNLISFYREGSEHGDPVTPRTN</sequence>
<dbReference type="PANTHER" id="PTHR47481">
    <property type="match status" value="1"/>
</dbReference>
<dbReference type="Proteomes" id="UP000694864">
    <property type="component" value="Chromosome 9"/>
</dbReference>
<reference evidence="4" key="2">
    <citation type="submission" date="2025-08" db="UniProtKB">
        <authorList>
            <consortium name="RefSeq"/>
        </authorList>
    </citation>
    <scope>IDENTIFICATION</scope>
    <source>
        <tissue evidence="4">Leaf</tissue>
    </source>
</reference>
<dbReference type="PANTHER" id="PTHR47481:SF22">
    <property type="entry name" value="RETROTRANSPOSON GAG DOMAIN-CONTAINING PROTEIN"/>
    <property type="match status" value="1"/>
</dbReference>